<sequence length="59" mass="6781">MWNQPILTLRTIPALSKLKFDPNTKFIYETNAKTSGVIYPKELTSLRDEQLIDINCSPI</sequence>
<organism evidence="1 2">
    <name type="scientific">Candidatus Gottesmanbacteria bacterium RIFCSPHIGHO2_02_FULL_39_11</name>
    <dbReference type="NCBI Taxonomy" id="1798382"/>
    <lineage>
        <taxon>Bacteria</taxon>
        <taxon>Candidatus Gottesmaniibacteriota</taxon>
    </lineage>
</organism>
<dbReference type="EMBL" id="MFJL01000024">
    <property type="protein sequence ID" value="OGG15506.1"/>
    <property type="molecule type" value="Genomic_DNA"/>
</dbReference>
<accession>A0A1F5ZSP6</accession>
<name>A0A1F5ZSP6_9BACT</name>
<evidence type="ECO:0000313" key="2">
    <source>
        <dbReference type="Proteomes" id="UP000176923"/>
    </source>
</evidence>
<protein>
    <submittedName>
        <fullName evidence="1">Uncharacterized protein</fullName>
    </submittedName>
</protein>
<dbReference type="Proteomes" id="UP000176923">
    <property type="component" value="Unassembled WGS sequence"/>
</dbReference>
<dbReference type="AlphaFoldDB" id="A0A1F5ZSP6"/>
<comment type="caution">
    <text evidence="1">The sequence shown here is derived from an EMBL/GenBank/DDBJ whole genome shotgun (WGS) entry which is preliminary data.</text>
</comment>
<proteinExistence type="predicted"/>
<gene>
    <name evidence="1" type="ORF">A3D77_06695</name>
</gene>
<evidence type="ECO:0000313" key="1">
    <source>
        <dbReference type="EMBL" id="OGG15506.1"/>
    </source>
</evidence>
<reference evidence="1 2" key="1">
    <citation type="journal article" date="2016" name="Nat. Commun.">
        <title>Thousands of microbial genomes shed light on interconnected biogeochemical processes in an aquifer system.</title>
        <authorList>
            <person name="Anantharaman K."/>
            <person name="Brown C.T."/>
            <person name="Hug L.A."/>
            <person name="Sharon I."/>
            <person name="Castelle C.J."/>
            <person name="Probst A.J."/>
            <person name="Thomas B.C."/>
            <person name="Singh A."/>
            <person name="Wilkins M.J."/>
            <person name="Karaoz U."/>
            <person name="Brodie E.L."/>
            <person name="Williams K.H."/>
            <person name="Hubbard S.S."/>
            <person name="Banfield J.F."/>
        </authorList>
    </citation>
    <scope>NUCLEOTIDE SEQUENCE [LARGE SCALE GENOMIC DNA]</scope>
</reference>